<evidence type="ECO:0000313" key="5">
    <source>
        <dbReference type="Proteomes" id="UP000197783"/>
    </source>
</evidence>
<dbReference type="Pfam" id="PF00266">
    <property type="entry name" value="Aminotran_5"/>
    <property type="match status" value="1"/>
</dbReference>
<protein>
    <submittedName>
        <fullName evidence="4">Isopenicillin N epimerase</fullName>
        <ecNumber evidence="4">5.1.1.17</ecNumber>
    </submittedName>
</protein>
<evidence type="ECO:0000313" key="4">
    <source>
        <dbReference type="EMBL" id="OWK28008.1"/>
    </source>
</evidence>
<feature type="domain" description="Aminotransferase class V" evidence="3">
    <location>
        <begin position="97"/>
        <end position="415"/>
    </location>
</feature>
<dbReference type="SUPFAM" id="SSF53383">
    <property type="entry name" value="PLP-dependent transferases"/>
    <property type="match status" value="1"/>
</dbReference>
<dbReference type="Gene3D" id="3.40.640.10">
    <property type="entry name" value="Type I PLP-dependent aspartate aminotransferase-like (Major domain)"/>
    <property type="match status" value="1"/>
</dbReference>
<dbReference type="InterPro" id="IPR000192">
    <property type="entry name" value="Aminotrans_V_dom"/>
</dbReference>
<dbReference type="GO" id="GO:0045439">
    <property type="term" value="F:isopenicillin-N epimerase activity"/>
    <property type="evidence" value="ECO:0007669"/>
    <property type="project" value="UniProtKB-EC"/>
</dbReference>
<dbReference type="PANTHER" id="PTHR43092">
    <property type="entry name" value="L-CYSTEINE DESULFHYDRASE"/>
    <property type="match status" value="1"/>
</dbReference>
<keyword evidence="4" id="KW-0413">Isomerase</keyword>
<feature type="chain" id="PRO_5012896459" evidence="2">
    <location>
        <begin position="32"/>
        <end position="428"/>
    </location>
</feature>
<accession>A0A245ZE44</accession>
<dbReference type="InterPro" id="IPR015424">
    <property type="entry name" value="PyrdxlP-dep_Trfase"/>
</dbReference>
<proteinExistence type="predicted"/>
<reference evidence="4 5" key="1">
    <citation type="submission" date="2017-03" db="EMBL/GenBank/DDBJ databases">
        <title>Genome sequence of Sphingomonas mucosissima DSM 17494.</title>
        <authorList>
            <person name="Poehlein A."/>
            <person name="Wuebbeler J.H."/>
            <person name="Steinbuechel A."/>
            <person name="Daniel R."/>
        </authorList>
    </citation>
    <scope>NUCLEOTIDE SEQUENCE [LARGE SCALE GENOMIC DNA]</scope>
    <source>
        <strain evidence="4 5">DSM 17494</strain>
    </source>
</reference>
<dbReference type="Proteomes" id="UP000197783">
    <property type="component" value="Unassembled WGS sequence"/>
</dbReference>
<organism evidence="4 5">
    <name type="scientific">Sphingomonas mucosissima</name>
    <dbReference type="NCBI Taxonomy" id="370959"/>
    <lineage>
        <taxon>Bacteria</taxon>
        <taxon>Pseudomonadati</taxon>
        <taxon>Pseudomonadota</taxon>
        <taxon>Alphaproteobacteria</taxon>
        <taxon>Sphingomonadales</taxon>
        <taxon>Sphingomonadaceae</taxon>
        <taxon>Sphingomonas</taxon>
    </lineage>
</organism>
<comment type="caution">
    <text evidence="4">The sequence shown here is derived from an EMBL/GenBank/DDBJ whole genome shotgun (WGS) entry which is preliminary data.</text>
</comment>
<dbReference type="InterPro" id="IPR015421">
    <property type="entry name" value="PyrdxlP-dep_Trfase_major"/>
</dbReference>
<dbReference type="InterPro" id="IPR015422">
    <property type="entry name" value="PyrdxlP-dep_Trfase_small"/>
</dbReference>
<keyword evidence="5" id="KW-1185">Reference proteome</keyword>
<dbReference type="OrthoDB" id="9804366at2"/>
<evidence type="ECO:0000259" key="3">
    <source>
        <dbReference type="Pfam" id="PF00266"/>
    </source>
</evidence>
<sequence length="428" mass="47323">MTNNSPALSIIDRRTLLWGAAALPLASPALAQSHDGSKTGPYTELYDIDRTIVSLDAAYYGAMTRATHAYYRQNTDWVNSHHSVFLRSALAGPTRDERLQPATDDVAKLIGASPAEVALCAGGTEALYGLIVNYTPLKPGDTIAMADVDYDEMQYAMEHLEATRDVILKRVAIPEPSTTGNILEAYERLFNETPRLRMLLLTHVSNRNGLVMPVADIAKMAKSRGIDIILDAAQSVGLMPVDVDAMDIDFMGFSLHKWVAAPLGTGGVYIREGRKNDIAPWLGNRIRDQDDVRARVPTGTIDFAAKLTVPHAVAQHYEIGPDRKLTYLRGLRDYWVERVRDIRGLEIVQPNDRDRYAVIGAFRLPGQTTIEQAREVQKRFVERHGVLVVAKAGLASGPVMRVTPALFNTPEDLNRLVAAIRVERSLFV</sequence>
<evidence type="ECO:0000256" key="1">
    <source>
        <dbReference type="ARBA" id="ARBA00022898"/>
    </source>
</evidence>
<dbReference type="Gene3D" id="3.90.1150.10">
    <property type="entry name" value="Aspartate Aminotransferase, domain 1"/>
    <property type="match status" value="1"/>
</dbReference>
<dbReference type="RefSeq" id="WP_088335284.1">
    <property type="nucleotide sequence ID" value="NZ_NBBJ01000007.1"/>
</dbReference>
<dbReference type="EC" id="5.1.1.17" evidence="4"/>
<dbReference type="AlphaFoldDB" id="A0A245ZE44"/>
<gene>
    <name evidence="4" type="primary">cefD_2</name>
    <name evidence="4" type="ORF">SPMU_32530</name>
</gene>
<feature type="signal peptide" evidence="2">
    <location>
        <begin position="1"/>
        <end position="31"/>
    </location>
</feature>
<name>A0A245ZE44_9SPHN</name>
<dbReference type="EMBL" id="NBBJ01000007">
    <property type="protein sequence ID" value="OWK28008.1"/>
    <property type="molecule type" value="Genomic_DNA"/>
</dbReference>
<keyword evidence="2" id="KW-0732">Signal</keyword>
<evidence type="ECO:0000256" key="2">
    <source>
        <dbReference type="SAM" id="SignalP"/>
    </source>
</evidence>
<keyword evidence="1" id="KW-0663">Pyridoxal phosphate</keyword>
<dbReference type="PANTHER" id="PTHR43092:SF6">
    <property type="entry name" value="BLR1280 PROTEIN"/>
    <property type="match status" value="1"/>
</dbReference>